<organism evidence="1 2">
    <name type="scientific">Gilvimarinus gilvus</name>
    <dbReference type="NCBI Taxonomy" id="3058038"/>
    <lineage>
        <taxon>Bacteria</taxon>
        <taxon>Pseudomonadati</taxon>
        <taxon>Pseudomonadota</taxon>
        <taxon>Gammaproteobacteria</taxon>
        <taxon>Cellvibrionales</taxon>
        <taxon>Cellvibrionaceae</taxon>
        <taxon>Gilvimarinus</taxon>
    </lineage>
</organism>
<evidence type="ECO:0000313" key="1">
    <source>
        <dbReference type="EMBL" id="MDX6850295.1"/>
    </source>
</evidence>
<gene>
    <name evidence="1" type="ORF">SCD92_13050</name>
</gene>
<name>A0ABU4RZV1_9GAMM</name>
<evidence type="ECO:0000313" key="2">
    <source>
        <dbReference type="Proteomes" id="UP001273505"/>
    </source>
</evidence>
<keyword evidence="2" id="KW-1185">Reference proteome</keyword>
<dbReference type="EMBL" id="JAXAFO010000022">
    <property type="protein sequence ID" value="MDX6850295.1"/>
    <property type="molecule type" value="Genomic_DNA"/>
</dbReference>
<reference evidence="1 2" key="1">
    <citation type="submission" date="2023-11" db="EMBL/GenBank/DDBJ databases">
        <title>Gilvimarinus fulvus sp. nov., isolated from the surface of Kelp.</title>
        <authorList>
            <person name="Sun Y.Y."/>
            <person name="Gong Y."/>
            <person name="Du Z.J."/>
        </authorList>
    </citation>
    <scope>NUCLEOTIDE SEQUENCE [LARGE SCALE GENOMIC DNA]</scope>
    <source>
        <strain evidence="1 2">SDUM040013</strain>
    </source>
</reference>
<proteinExistence type="predicted"/>
<sequence length="66" mass="7882">MIDDRDDAHMFCGVLLMITDFEVRDESCRSDTGLLDMLEKLRYLGDRSLLELIEKIKNERCRERQM</sequence>
<dbReference type="RefSeq" id="WP_319835099.1">
    <property type="nucleotide sequence ID" value="NZ_JAXAFO010000022.1"/>
</dbReference>
<protein>
    <submittedName>
        <fullName evidence="1">Uncharacterized protein</fullName>
    </submittedName>
</protein>
<dbReference type="Proteomes" id="UP001273505">
    <property type="component" value="Unassembled WGS sequence"/>
</dbReference>
<comment type="caution">
    <text evidence="1">The sequence shown here is derived from an EMBL/GenBank/DDBJ whole genome shotgun (WGS) entry which is preliminary data.</text>
</comment>
<accession>A0ABU4RZV1</accession>